<feature type="domain" description="F-box" evidence="1">
    <location>
        <begin position="95"/>
        <end position="121"/>
    </location>
</feature>
<dbReference type="AlphaFoldDB" id="A0A3Q0KL85"/>
<proteinExistence type="predicted"/>
<name>A0A3Q0KL85_SCHMA</name>
<reference evidence="2" key="1">
    <citation type="journal article" date="2012" name="PLoS Negl. Trop. Dis.">
        <title>A systematically improved high quality genome and transcriptome of the human blood fluke Schistosoma mansoni.</title>
        <authorList>
            <person name="Protasio A.V."/>
            <person name="Tsai I.J."/>
            <person name="Babbage A."/>
            <person name="Nichol S."/>
            <person name="Hunt M."/>
            <person name="Aslett M.A."/>
            <person name="De Silva N."/>
            <person name="Velarde G.S."/>
            <person name="Anderson T.J."/>
            <person name="Clark R.C."/>
            <person name="Davidson C."/>
            <person name="Dillon G.P."/>
            <person name="Holroyd N.E."/>
            <person name="LoVerde P.T."/>
            <person name="Lloyd C."/>
            <person name="McQuillan J."/>
            <person name="Oliveira G."/>
            <person name="Otto T.D."/>
            <person name="Parker-Manuel S.J."/>
            <person name="Quail M.A."/>
            <person name="Wilson R.A."/>
            <person name="Zerlotini A."/>
            <person name="Dunne D.W."/>
            <person name="Berriman M."/>
        </authorList>
    </citation>
    <scope>NUCLEOTIDE SEQUENCE [LARGE SCALE GENOMIC DNA]</scope>
    <source>
        <strain evidence="2">Puerto Rican</strain>
    </source>
</reference>
<evidence type="ECO:0000313" key="3">
    <source>
        <dbReference type="WBParaSite" id="Smp_127670.1"/>
    </source>
</evidence>
<accession>A0A3Q0KL85</accession>
<evidence type="ECO:0000313" key="2">
    <source>
        <dbReference type="Proteomes" id="UP000008854"/>
    </source>
</evidence>
<dbReference type="CDD" id="cd09917">
    <property type="entry name" value="F-box_SF"/>
    <property type="match status" value="1"/>
</dbReference>
<dbReference type="InParanoid" id="A0A3Q0KL85"/>
<reference evidence="3" key="2">
    <citation type="submission" date="2018-12" db="UniProtKB">
        <authorList>
            <consortium name="WormBaseParasite"/>
        </authorList>
    </citation>
    <scope>IDENTIFICATION</scope>
    <source>
        <strain evidence="3">Puerto Rican</strain>
    </source>
</reference>
<protein>
    <submittedName>
        <fullName evidence="3">F-box domain-containing protein</fullName>
    </submittedName>
</protein>
<dbReference type="SUPFAM" id="SSF81383">
    <property type="entry name" value="F-box domain"/>
    <property type="match status" value="1"/>
</dbReference>
<dbReference type="InterPro" id="IPR036047">
    <property type="entry name" value="F-box-like_dom_sf"/>
</dbReference>
<organism evidence="2 3">
    <name type="scientific">Schistosoma mansoni</name>
    <name type="common">Blood fluke</name>
    <dbReference type="NCBI Taxonomy" id="6183"/>
    <lineage>
        <taxon>Eukaryota</taxon>
        <taxon>Metazoa</taxon>
        <taxon>Spiralia</taxon>
        <taxon>Lophotrochozoa</taxon>
        <taxon>Platyhelminthes</taxon>
        <taxon>Trematoda</taxon>
        <taxon>Digenea</taxon>
        <taxon>Strigeidida</taxon>
        <taxon>Schistosomatoidea</taxon>
        <taxon>Schistosomatidae</taxon>
        <taxon>Schistosoma</taxon>
    </lineage>
</organism>
<evidence type="ECO:0000259" key="1">
    <source>
        <dbReference type="Pfam" id="PF12937"/>
    </source>
</evidence>
<keyword evidence="2" id="KW-1185">Reference proteome</keyword>
<dbReference type="Proteomes" id="UP000008854">
    <property type="component" value="Unassembled WGS sequence"/>
</dbReference>
<sequence length="265" mass="30398">MSHKYHGKNSFPLLKNTSTPYRVKCESISLPDWIQDTGYGTCSSTFLSLGLTTEKDIFPESVGVQEFTGTRNSLRGKRRVDILSALMSFEKSEYILLKILRYLTISDRLTILSVCKSWYSLKLRFPRLFTASRKHEITLKENLAKGSRRSTTNRKPLSAINCFNFCTIKNRVDKFDTKEFLHPCPVCSGVAFYRPNEWPNRLHCQALDCGISVCYNCQREHSPSDKCQMTPDSPVCRLSPIQPRASPTRSPRTRARLMKASLRRL</sequence>
<dbReference type="InterPro" id="IPR001810">
    <property type="entry name" value="F-box_dom"/>
</dbReference>
<dbReference type="Gene3D" id="1.20.1280.50">
    <property type="match status" value="1"/>
</dbReference>
<dbReference type="Pfam" id="PF12937">
    <property type="entry name" value="F-box-like"/>
    <property type="match status" value="1"/>
</dbReference>
<dbReference type="WBParaSite" id="Smp_127670.1">
    <property type="protein sequence ID" value="Smp_127670.1"/>
    <property type="gene ID" value="Smp_127670"/>
</dbReference>